<feature type="compositionally biased region" description="Low complexity" evidence="3">
    <location>
        <begin position="111"/>
        <end position="121"/>
    </location>
</feature>
<dbReference type="SUPFAM" id="SSF56112">
    <property type="entry name" value="Protein kinase-like (PK-like)"/>
    <property type="match status" value="1"/>
</dbReference>
<feature type="compositionally biased region" description="Gly residues" evidence="3">
    <location>
        <begin position="618"/>
        <end position="628"/>
    </location>
</feature>
<evidence type="ECO:0000256" key="1">
    <source>
        <dbReference type="ARBA" id="ARBA00022741"/>
    </source>
</evidence>
<keyword evidence="2" id="KW-0067">ATP-binding</keyword>
<feature type="region of interest" description="Disordered" evidence="3">
    <location>
        <begin position="1401"/>
        <end position="1498"/>
    </location>
</feature>
<comment type="caution">
    <text evidence="5">The sequence shown here is derived from an EMBL/GenBank/DDBJ whole genome shotgun (WGS) entry which is preliminary data.</text>
</comment>
<dbReference type="PROSITE" id="PS50011">
    <property type="entry name" value="PROTEIN_KINASE_DOM"/>
    <property type="match status" value="1"/>
</dbReference>
<feature type="compositionally biased region" description="Low complexity" evidence="3">
    <location>
        <begin position="1428"/>
        <end position="1437"/>
    </location>
</feature>
<protein>
    <recommendedName>
        <fullName evidence="4">Protein kinase domain-containing protein</fullName>
    </recommendedName>
</protein>
<dbReference type="InterPro" id="IPR000719">
    <property type="entry name" value="Prot_kinase_dom"/>
</dbReference>
<feature type="region of interest" description="Disordered" evidence="3">
    <location>
        <begin position="613"/>
        <end position="634"/>
    </location>
</feature>
<accession>A0A8J4BPQ7</accession>
<feature type="region of interest" description="Disordered" evidence="3">
    <location>
        <begin position="534"/>
        <end position="556"/>
    </location>
</feature>
<feature type="region of interest" description="Disordered" evidence="3">
    <location>
        <begin position="685"/>
        <end position="716"/>
    </location>
</feature>
<feature type="compositionally biased region" description="Low complexity" evidence="3">
    <location>
        <begin position="34"/>
        <end position="47"/>
    </location>
</feature>
<gene>
    <name evidence="5" type="ORF">Vafri_17176</name>
</gene>
<name>A0A8J4BPQ7_9CHLO</name>
<feature type="compositionally biased region" description="Low complexity" evidence="3">
    <location>
        <begin position="536"/>
        <end position="545"/>
    </location>
</feature>
<dbReference type="PROSITE" id="PS00109">
    <property type="entry name" value="PROTEIN_KINASE_TYR"/>
    <property type="match status" value="1"/>
</dbReference>
<feature type="region of interest" description="Disordered" evidence="3">
    <location>
        <begin position="22"/>
        <end position="137"/>
    </location>
</feature>
<keyword evidence="1" id="KW-0547">Nucleotide-binding</keyword>
<organism evidence="5 6">
    <name type="scientific">Volvox africanus</name>
    <dbReference type="NCBI Taxonomy" id="51714"/>
    <lineage>
        <taxon>Eukaryota</taxon>
        <taxon>Viridiplantae</taxon>
        <taxon>Chlorophyta</taxon>
        <taxon>core chlorophytes</taxon>
        <taxon>Chlorophyceae</taxon>
        <taxon>CS clade</taxon>
        <taxon>Chlamydomonadales</taxon>
        <taxon>Volvocaceae</taxon>
        <taxon>Volvox</taxon>
    </lineage>
</organism>
<dbReference type="InterPro" id="IPR011009">
    <property type="entry name" value="Kinase-like_dom_sf"/>
</dbReference>
<evidence type="ECO:0000256" key="2">
    <source>
        <dbReference type="ARBA" id="ARBA00022840"/>
    </source>
</evidence>
<dbReference type="InterPro" id="IPR001245">
    <property type="entry name" value="Ser-Thr/Tyr_kinase_cat_dom"/>
</dbReference>
<feature type="domain" description="Protein kinase" evidence="4">
    <location>
        <begin position="154"/>
        <end position="482"/>
    </location>
</feature>
<evidence type="ECO:0000259" key="4">
    <source>
        <dbReference type="PROSITE" id="PS50011"/>
    </source>
</evidence>
<dbReference type="InterPro" id="IPR008266">
    <property type="entry name" value="Tyr_kinase_AS"/>
</dbReference>
<evidence type="ECO:0000256" key="3">
    <source>
        <dbReference type="SAM" id="MobiDB-lite"/>
    </source>
</evidence>
<sequence>MLECSNFVKFLGCFSANARESFRHEQESTDVSRPGAGAPAGTTPAAGISQAGLPEPGRAHGVPQPTDGTRYHAHTDLEAPSPEAPMPSPLSPSATTQDPTPEQPSDRLGLQQPRQQQQQQQEQREQQQEAQHSMVTWRDVDELDPRIRIPFREITLHKVIGKGTFKTVYRGSWNNTHVAVVAMRRGGLVAEARLLQRLSIHPNLVQLYRWSADSAGNEYLVMELLQLGSLDAVLRSIGRQLLTQTKMTIVEQLVSACVQLSREGLVHGDIAARNLLVKSLEPPHIKLADFGLARPVAVPGAVVAAAPNTGTLGVTTVMSTAAGATCTAPRGHRAAAGDGSGLMVTDVASTHQVSQRQPPSLSQHQHQQPPPARSTCSVTDIVPARWAAPEVLAGGPPTEAGDVWSFGVTCWEVFANGAEPYASLSNAQVLMALRSGYRLDRPRGCPLELWELILRCWSEDPAARPTFAYIAETLRTWREAYVQRRTNVMDADRGGPAIAGSSAADGVTVAGGSAPVVAAVAAFGLHAVGGSGSSGPGVSSASGAATDPAGGSGGWRTLPTVGAVSMGMGIDARRGRAAGLYSRSPSAICGGLIGGNGTSVRGSGSGGLGVLLPSGHAAGPGQGHGGPSAGPMSTHMSFDIAEPPITPAYTSGSSIGVTSVVLQPEHMQQLGGTMGSGLARSSILEMQQQSSGEGGGRRNGGQAPPSSPSRRRAAAGGRTLAGVGLVLTTTANPPGRGGGSGAATSATTEGLAVAGAVAIAAAARTLASSSQSSVPHTSSGNGRSSAGARSSAGTRSSAGAVAGGFLDVRGERPHRLQRTGITAENVRLATPQAQLPSVVMSPEGGAAVGGGAAAVPVAFGFPVDSAAVDVAVAALRGRTSIFPAAPQVLEQQHQMTLTGSVSSGRTQSTVTGASIFNDSQQGRGGGASAGDASGSGSNPLASFSSGGAVPQRSGRATGEATTTDAMVTAAAVEASMRGNNRGTADGDTATEFVSQSRGPIAARAGGGLQRSTSPYVRIGDLAVPSQLPIPSQIPMPSPASWPTGRLVQAHPSTMKNSITTAAEALETPGRSRNHTSSHGPAAATVAADGAAAAATGNLDQEALRAAGLVIPTVAATASGAPLDSDNIFLTPPLLPLPDDISLKAMIKVTASAARSGMAGEPTSSTLLAGNLDSSTGVGPVSLGLPAGLMVMASRSELFMHSQGDSSSGQQTAGSLLRGSSYRAAVSGDGGTSPGVLPVMMGLATAPPPPPYSGSGTAVETAGSLGDEMMRAGGAIAQPVGSALDTAVAVRTDDNISGIIIASLPGNSTSSGTNWTPEVLATMSEGVPQLGNSSGTTAGSVTAALHGAVQQQLPPPPQPQQQLQLQTEFPQPAEELEHEEQQLPQHPQQLQHAQVRMGLILGPPRARRGSNGTRASTSPRCSGPTADPSSGGASGASSRNVIPSRLLRTAPALRMPSPSLRGSRTGGGLDGVDSRTNRDAALSPPTSVHSARTPESLHSTWSARSVWLEHTREPAPPDLSVGGSPVAPLQWQGSAGRYPLSSPVSQVPSRLLVPEGPAVAEWGRGEEDAVAGGRNLNTRSAVSIMEAPVSITVADTVFNIESSAAVGGEAPALGLVQFGNSAGLARGLHTTLATYEEEHRRAVGSQGGMVKGSGIGRVASSGFLSRAGASATASTISAAPMNRVGDSPGSSTIYGQVAAASSSRGYAPRRVPSWGATAAATAAVLSEGSLQTMSRAAMWGARVEPGTSRQQGVSNPAVAAITRRPSIGTGLVLAEPIPGAPSVTGESCGLSPGELRMSLGLRSSPDEVVAERQAIFDYLQTRQFEELQNERDW</sequence>
<reference evidence="5" key="1">
    <citation type="journal article" date="2021" name="Proc. Natl. Acad. Sci. U.S.A.">
        <title>Three genomes in the algal genus Volvox reveal the fate of a haploid sex-determining region after a transition to homothallism.</title>
        <authorList>
            <person name="Yamamoto K."/>
            <person name="Hamaji T."/>
            <person name="Kawai-Toyooka H."/>
            <person name="Matsuzaki R."/>
            <person name="Takahashi F."/>
            <person name="Nishimura Y."/>
            <person name="Kawachi M."/>
            <person name="Noguchi H."/>
            <person name="Minakuchi Y."/>
            <person name="Umen J.G."/>
            <person name="Toyoda A."/>
            <person name="Nozaki H."/>
        </authorList>
    </citation>
    <scope>NUCLEOTIDE SEQUENCE</scope>
    <source>
        <strain evidence="5">NIES-3780</strain>
    </source>
</reference>
<evidence type="ECO:0000313" key="6">
    <source>
        <dbReference type="Proteomes" id="UP000747399"/>
    </source>
</evidence>
<dbReference type="GO" id="GO:0004672">
    <property type="term" value="F:protein kinase activity"/>
    <property type="evidence" value="ECO:0007669"/>
    <property type="project" value="InterPro"/>
</dbReference>
<dbReference type="PANTHER" id="PTHR24418">
    <property type="entry name" value="TYROSINE-PROTEIN KINASE"/>
    <property type="match status" value="1"/>
</dbReference>
<dbReference type="Proteomes" id="UP000747399">
    <property type="component" value="Unassembled WGS sequence"/>
</dbReference>
<keyword evidence="6" id="KW-1185">Reference proteome</keyword>
<evidence type="ECO:0000313" key="5">
    <source>
        <dbReference type="EMBL" id="GIL63019.1"/>
    </source>
</evidence>
<feature type="region of interest" description="Disordered" evidence="3">
    <location>
        <begin position="915"/>
        <end position="963"/>
    </location>
</feature>
<proteinExistence type="predicted"/>
<feature type="region of interest" description="Disordered" evidence="3">
    <location>
        <begin position="349"/>
        <end position="376"/>
    </location>
</feature>
<dbReference type="GO" id="GO:0005524">
    <property type="term" value="F:ATP binding"/>
    <property type="evidence" value="ECO:0007669"/>
    <property type="project" value="UniProtKB-KW"/>
</dbReference>
<feature type="compositionally biased region" description="Low complexity" evidence="3">
    <location>
        <begin position="354"/>
        <end position="367"/>
    </location>
</feature>
<dbReference type="Pfam" id="PF07714">
    <property type="entry name" value="PK_Tyr_Ser-Thr"/>
    <property type="match status" value="2"/>
</dbReference>
<dbReference type="InterPro" id="IPR050198">
    <property type="entry name" value="Non-receptor_tyrosine_kinases"/>
</dbReference>
<feature type="region of interest" description="Disordered" evidence="3">
    <location>
        <begin position="767"/>
        <end position="798"/>
    </location>
</feature>
<dbReference type="Gene3D" id="1.10.510.10">
    <property type="entry name" value="Transferase(Phosphotransferase) domain 1"/>
    <property type="match status" value="2"/>
</dbReference>
<dbReference type="EMBL" id="BNCO01000054">
    <property type="protein sequence ID" value="GIL63019.1"/>
    <property type="molecule type" value="Genomic_DNA"/>
</dbReference>
<feature type="compositionally biased region" description="Polar residues" evidence="3">
    <location>
        <begin position="1409"/>
        <end position="1419"/>
    </location>
</feature>